<name>A0A480G5M6_PIG</name>
<organism evidence="1">
    <name type="scientific">Sus scrofa</name>
    <name type="common">Pig</name>
    <dbReference type="NCBI Taxonomy" id="9823"/>
    <lineage>
        <taxon>Eukaryota</taxon>
        <taxon>Metazoa</taxon>
        <taxon>Chordata</taxon>
        <taxon>Craniata</taxon>
        <taxon>Vertebrata</taxon>
        <taxon>Euteleostomi</taxon>
        <taxon>Mammalia</taxon>
        <taxon>Eutheria</taxon>
        <taxon>Laurasiatheria</taxon>
        <taxon>Artiodactyla</taxon>
        <taxon>Suina</taxon>
        <taxon>Suidae</taxon>
        <taxon>Sus</taxon>
    </lineage>
</organism>
<dbReference type="AlphaFoldDB" id="A0A480G5M6"/>
<reference evidence="1" key="1">
    <citation type="journal article" date="2019" name="PeerJ">
        <title>Genes of the pig, Sus scrofa, reconstructed with EvidentialGene.</title>
        <authorList>
            <person name="Gilbert D.G."/>
        </authorList>
    </citation>
    <scope>NUCLEOTIDE SEQUENCE</scope>
</reference>
<dbReference type="EMBL" id="DQIR01068928">
    <property type="protein sequence ID" value="HDA24404.1"/>
    <property type="molecule type" value="Transcribed_RNA"/>
</dbReference>
<sequence length="113" mass="12904">MLEKELESSVGRKVEASCQLVSSKLPYEFTGSRNSDRKAVDRHFIQSQKGSLSRVTDYSSRKTYIFNVKTKGAPRTSQSIGCLQVLFYFVTVKRFHTHRRRAVGNLVDCPKTK</sequence>
<protein>
    <submittedName>
        <fullName evidence="1">Uncharacterized protein</fullName>
    </submittedName>
</protein>
<dbReference type="EMBL" id="DQIR01052176">
    <property type="protein sequence ID" value="HDA07652.1"/>
    <property type="molecule type" value="Transcribed_RNA"/>
</dbReference>
<evidence type="ECO:0000313" key="1">
    <source>
        <dbReference type="EMBL" id="HDA07652.1"/>
    </source>
</evidence>
<proteinExistence type="predicted"/>
<accession>A0A480G5M6</accession>